<dbReference type="Proteomes" id="UP000193240">
    <property type="component" value="Unassembled WGS sequence"/>
</dbReference>
<dbReference type="AlphaFoldDB" id="A0A1Y2M4J1"/>
<proteinExistence type="predicted"/>
<sequence>MNYASWIEEKNLKKTFICATLASTLVGTFTASMGLWERVHDRREAHKQKKRDTEQDDNIKQLQERFDEAQKKADKRQEEIDRLRDGRDGGGRGGERRIGYHDDVGDNFERNGMMIQRMYDDMYGRYGNRFARGDAITENQLQAQIIALQQTVITVLQDALNNDRQLTRADMARLVAASNSAREGSLKALQDQQARLSSSYSSRSPSPRRSIAAPPKRSSQSLVDIPPTLYCRYSLDLQYIPSKPLAASMAPGGSCECPACGLRLDVTGEDFWMIGKRTPITVIDKGYETDIMETREFRLGQRFAVKCHTPDGEYACVICSNNRDVDAICRNVEALVKHVGTYHEVDELEREIDLRETLVVDKRRLSLPAPPRAGSPLVRERDFGEMRSYR</sequence>
<reference evidence="2 3" key="1">
    <citation type="journal article" date="2017" name="Genome Announc.">
        <title>Genome sequence of the saprophytic ascomycete Epicoccum nigrum ICMP 19927 strain isolated from New Zealand.</title>
        <authorList>
            <person name="Fokin M."/>
            <person name="Fleetwood D."/>
            <person name="Weir B.S."/>
            <person name="Villas-Boas S.G."/>
        </authorList>
    </citation>
    <scope>NUCLEOTIDE SEQUENCE [LARGE SCALE GENOMIC DNA]</scope>
    <source>
        <strain evidence="2 3">ICMP 19927</strain>
    </source>
</reference>
<organism evidence="2 3">
    <name type="scientific">Epicoccum nigrum</name>
    <name type="common">Soil fungus</name>
    <name type="synonym">Epicoccum purpurascens</name>
    <dbReference type="NCBI Taxonomy" id="105696"/>
    <lineage>
        <taxon>Eukaryota</taxon>
        <taxon>Fungi</taxon>
        <taxon>Dikarya</taxon>
        <taxon>Ascomycota</taxon>
        <taxon>Pezizomycotina</taxon>
        <taxon>Dothideomycetes</taxon>
        <taxon>Pleosporomycetidae</taxon>
        <taxon>Pleosporales</taxon>
        <taxon>Pleosporineae</taxon>
        <taxon>Didymellaceae</taxon>
        <taxon>Epicoccum</taxon>
    </lineage>
</organism>
<feature type="region of interest" description="Disordered" evidence="1">
    <location>
        <begin position="186"/>
        <end position="220"/>
    </location>
</feature>
<feature type="region of interest" description="Disordered" evidence="1">
    <location>
        <begin position="371"/>
        <end position="390"/>
    </location>
</feature>
<dbReference type="PANTHER" id="PTHR42354:SF1">
    <property type="entry name" value="C2H2-TYPE DOMAIN-CONTAINING PROTEIN"/>
    <property type="match status" value="1"/>
</dbReference>
<dbReference type="PANTHER" id="PTHR42354">
    <property type="entry name" value="C2H2-TYPE DOMAIN-CONTAINING PROTEIN"/>
    <property type="match status" value="1"/>
</dbReference>
<dbReference type="OMA" id="MNYASWI"/>
<feature type="compositionally biased region" description="Basic and acidic residues" evidence="1">
    <location>
        <begin position="378"/>
        <end position="390"/>
    </location>
</feature>
<evidence type="ECO:0000313" key="3">
    <source>
        <dbReference type="Proteomes" id="UP000193240"/>
    </source>
</evidence>
<gene>
    <name evidence="2" type="ORF">B5807_04570</name>
</gene>
<keyword evidence="3" id="KW-1185">Reference proteome</keyword>
<feature type="compositionally biased region" description="Low complexity" evidence="1">
    <location>
        <begin position="194"/>
        <end position="219"/>
    </location>
</feature>
<protein>
    <submittedName>
        <fullName evidence="2">Uncharacterized protein</fullName>
    </submittedName>
</protein>
<evidence type="ECO:0000313" key="2">
    <source>
        <dbReference type="EMBL" id="OSS50983.1"/>
    </source>
</evidence>
<dbReference type="STRING" id="105696.A0A1Y2M4J1"/>
<accession>A0A1Y2M4J1</accession>
<dbReference type="EMBL" id="KZ107841">
    <property type="protein sequence ID" value="OSS50983.1"/>
    <property type="molecule type" value="Genomic_DNA"/>
</dbReference>
<feature type="region of interest" description="Disordered" evidence="1">
    <location>
        <begin position="67"/>
        <end position="103"/>
    </location>
</feature>
<evidence type="ECO:0000256" key="1">
    <source>
        <dbReference type="SAM" id="MobiDB-lite"/>
    </source>
</evidence>
<dbReference type="InParanoid" id="A0A1Y2M4J1"/>
<name>A0A1Y2M4J1_EPING</name>